<dbReference type="GO" id="GO:0005886">
    <property type="term" value="C:plasma membrane"/>
    <property type="evidence" value="ECO:0007669"/>
    <property type="project" value="UniProtKB-SubCell"/>
</dbReference>
<evidence type="ECO:0000313" key="9">
    <source>
        <dbReference type="Proteomes" id="UP000646426"/>
    </source>
</evidence>
<evidence type="ECO:0000256" key="4">
    <source>
        <dbReference type="ARBA" id="ARBA00022692"/>
    </source>
</evidence>
<dbReference type="Proteomes" id="UP000646426">
    <property type="component" value="Unassembled WGS sequence"/>
</dbReference>
<evidence type="ECO:0000256" key="3">
    <source>
        <dbReference type="ARBA" id="ARBA00022475"/>
    </source>
</evidence>
<sequence>MMDIIVWLIVGGIIGWLASKIMRTDAQQGLFLNIVVGIVGAFLGGWLGGMLGVGGGDINQGDFSLSGLLMSLVGAVVLLAIVNMFRRGRVR</sequence>
<keyword evidence="4 7" id="KW-0812">Transmembrane</keyword>
<comment type="subcellular location">
    <subcellularLocation>
        <location evidence="1">Cell membrane</location>
        <topology evidence="1">Multi-pass membrane protein</topology>
    </subcellularLocation>
</comment>
<reference evidence="8" key="2">
    <citation type="submission" date="2020-09" db="EMBL/GenBank/DDBJ databases">
        <authorList>
            <person name="Sun Q."/>
            <person name="Kim S."/>
        </authorList>
    </citation>
    <scope>NUCLEOTIDE SEQUENCE</scope>
    <source>
        <strain evidence="8">KCTC 23077</strain>
    </source>
</reference>
<accession>A0A918T375</accession>
<gene>
    <name evidence="8" type="ORF">GCM10007067_27840</name>
</gene>
<comment type="similarity">
    <text evidence="2">Belongs to the UPF0410 family.</text>
</comment>
<dbReference type="AlphaFoldDB" id="A0A918T375"/>
<dbReference type="EMBL" id="BMYD01000005">
    <property type="protein sequence ID" value="GHA88236.1"/>
    <property type="molecule type" value="Genomic_DNA"/>
</dbReference>
<feature type="transmembrane region" description="Helical" evidence="7">
    <location>
        <begin position="6"/>
        <end position="23"/>
    </location>
</feature>
<organism evidence="8 9">
    <name type="scientific">Cognatilysobacter bugurensis</name>
    <dbReference type="NCBI Taxonomy" id="543356"/>
    <lineage>
        <taxon>Bacteria</taxon>
        <taxon>Pseudomonadati</taxon>
        <taxon>Pseudomonadota</taxon>
        <taxon>Gammaproteobacteria</taxon>
        <taxon>Lysobacterales</taxon>
        <taxon>Lysobacteraceae</taxon>
        <taxon>Cognatilysobacter</taxon>
    </lineage>
</organism>
<dbReference type="InterPro" id="IPR007341">
    <property type="entry name" value="Transgly_assoc"/>
</dbReference>
<keyword evidence="5 7" id="KW-1133">Transmembrane helix</keyword>
<comment type="caution">
    <text evidence="8">The sequence shown here is derived from an EMBL/GenBank/DDBJ whole genome shotgun (WGS) entry which is preliminary data.</text>
</comment>
<evidence type="ECO:0000256" key="2">
    <source>
        <dbReference type="ARBA" id="ARBA00011006"/>
    </source>
</evidence>
<dbReference type="PANTHER" id="PTHR33884">
    <property type="entry name" value="UPF0410 PROTEIN YMGE"/>
    <property type="match status" value="1"/>
</dbReference>
<evidence type="ECO:0000256" key="5">
    <source>
        <dbReference type="ARBA" id="ARBA00022989"/>
    </source>
</evidence>
<feature type="transmembrane region" description="Helical" evidence="7">
    <location>
        <begin position="63"/>
        <end position="85"/>
    </location>
</feature>
<dbReference type="Pfam" id="PF04226">
    <property type="entry name" value="Transgly_assoc"/>
    <property type="match status" value="1"/>
</dbReference>
<dbReference type="PANTHER" id="PTHR33884:SF3">
    <property type="entry name" value="UPF0410 PROTEIN YMGE"/>
    <property type="match status" value="1"/>
</dbReference>
<evidence type="ECO:0000256" key="7">
    <source>
        <dbReference type="SAM" id="Phobius"/>
    </source>
</evidence>
<proteinExistence type="inferred from homology"/>
<evidence type="ECO:0000256" key="1">
    <source>
        <dbReference type="ARBA" id="ARBA00004651"/>
    </source>
</evidence>
<protein>
    <submittedName>
        <fullName evidence="8">Transglycosylase</fullName>
    </submittedName>
</protein>
<evidence type="ECO:0000256" key="6">
    <source>
        <dbReference type="ARBA" id="ARBA00023136"/>
    </source>
</evidence>
<reference evidence="8" key="1">
    <citation type="journal article" date="2014" name="Int. J. Syst. Evol. Microbiol.">
        <title>Complete genome sequence of Corynebacterium casei LMG S-19264T (=DSM 44701T), isolated from a smear-ripened cheese.</title>
        <authorList>
            <consortium name="US DOE Joint Genome Institute (JGI-PGF)"/>
            <person name="Walter F."/>
            <person name="Albersmeier A."/>
            <person name="Kalinowski J."/>
            <person name="Ruckert C."/>
        </authorList>
    </citation>
    <scope>NUCLEOTIDE SEQUENCE</scope>
    <source>
        <strain evidence="8">KCTC 23077</strain>
    </source>
</reference>
<evidence type="ECO:0000313" key="8">
    <source>
        <dbReference type="EMBL" id="GHA88236.1"/>
    </source>
</evidence>
<keyword evidence="6 7" id="KW-0472">Membrane</keyword>
<feature type="transmembrane region" description="Helical" evidence="7">
    <location>
        <begin position="30"/>
        <end position="51"/>
    </location>
</feature>
<keyword evidence="9" id="KW-1185">Reference proteome</keyword>
<name>A0A918T375_9GAMM</name>
<keyword evidence="3" id="KW-1003">Cell membrane</keyword>